<evidence type="ECO:0000313" key="2">
    <source>
        <dbReference type="Proteomes" id="UP000316092"/>
    </source>
</evidence>
<dbReference type="Pfam" id="PF12599">
    <property type="entry name" value="DUF3768"/>
    <property type="match status" value="1"/>
</dbReference>
<dbReference type="Proteomes" id="UP000316092">
    <property type="component" value="Unassembled WGS sequence"/>
</dbReference>
<keyword evidence="2" id="KW-1185">Reference proteome</keyword>
<accession>A0A553UH62</accession>
<comment type="caution">
    <text evidence="1">The sequence shown here is derived from an EMBL/GenBank/DDBJ whole genome shotgun (WGS) entry which is preliminary data.</text>
</comment>
<sequence length="33" mass="3800">MDYYATDLEQGSEDTADPMQTVRVLTIMLAEEY</sequence>
<proteinExistence type="predicted"/>
<dbReference type="OrthoDB" id="1495368at2"/>
<reference evidence="1 2" key="1">
    <citation type="submission" date="2019-07" db="EMBL/GenBank/DDBJ databases">
        <title>Deinococcus detaillus sp. nov., isolated from humus soil in Antarctica.</title>
        <authorList>
            <person name="Zhang K."/>
        </authorList>
    </citation>
    <scope>NUCLEOTIDE SEQUENCE [LARGE SCALE GENOMIC DNA]</scope>
    <source>
        <strain evidence="1 2">H1</strain>
    </source>
</reference>
<evidence type="ECO:0000313" key="1">
    <source>
        <dbReference type="EMBL" id="TSA79548.1"/>
    </source>
</evidence>
<dbReference type="InterPro" id="IPR022243">
    <property type="entry name" value="DUF3768"/>
</dbReference>
<dbReference type="AlphaFoldDB" id="A0A553UH62"/>
<name>A0A553UH62_9DEIO</name>
<gene>
    <name evidence="1" type="ORF">FNU79_17790</name>
</gene>
<organism evidence="1 2">
    <name type="scientific">Deinococcus detaillensis</name>
    <dbReference type="NCBI Taxonomy" id="2592048"/>
    <lineage>
        <taxon>Bacteria</taxon>
        <taxon>Thermotogati</taxon>
        <taxon>Deinococcota</taxon>
        <taxon>Deinococci</taxon>
        <taxon>Deinococcales</taxon>
        <taxon>Deinococcaceae</taxon>
        <taxon>Deinococcus</taxon>
    </lineage>
</organism>
<protein>
    <submittedName>
        <fullName evidence="1">DUF3768 domain-containing protein</fullName>
    </submittedName>
</protein>
<dbReference type="EMBL" id="VKDB01000040">
    <property type="protein sequence ID" value="TSA79548.1"/>
    <property type="molecule type" value="Genomic_DNA"/>
</dbReference>